<dbReference type="AlphaFoldDB" id="A0AAV6W7B1"/>
<sequence length="168" mass="18282">MYIQGRPKKPSNMNEGESSAAAAQRGRGRVQKDSSTSANVHAQSKVKSTTRVESVAPNVQRKSKSVGLRRNLQVHKEVSKNAVSSQLEIRAKDKVASTQQPTTLRNPALTNSVRMRRPTSLTRPAWVPPLSSMLNGVRFSTTKRGPQLSGKHVGTSAADEQPPQCSKQ</sequence>
<gene>
    <name evidence="2" type="ORF">BUALT_BualtUnG0025700</name>
</gene>
<organism evidence="2 3">
    <name type="scientific">Buddleja alternifolia</name>
    <dbReference type="NCBI Taxonomy" id="168488"/>
    <lineage>
        <taxon>Eukaryota</taxon>
        <taxon>Viridiplantae</taxon>
        <taxon>Streptophyta</taxon>
        <taxon>Embryophyta</taxon>
        <taxon>Tracheophyta</taxon>
        <taxon>Spermatophyta</taxon>
        <taxon>Magnoliopsida</taxon>
        <taxon>eudicotyledons</taxon>
        <taxon>Gunneridae</taxon>
        <taxon>Pentapetalae</taxon>
        <taxon>asterids</taxon>
        <taxon>lamiids</taxon>
        <taxon>Lamiales</taxon>
        <taxon>Scrophulariaceae</taxon>
        <taxon>Buddlejeae</taxon>
        <taxon>Buddleja</taxon>
    </lineage>
</organism>
<feature type="compositionally biased region" description="Low complexity" evidence="1">
    <location>
        <begin position="15"/>
        <end position="25"/>
    </location>
</feature>
<dbReference type="Proteomes" id="UP000826271">
    <property type="component" value="Unassembled WGS sequence"/>
</dbReference>
<evidence type="ECO:0000313" key="2">
    <source>
        <dbReference type="EMBL" id="KAG8362903.1"/>
    </source>
</evidence>
<name>A0AAV6W7B1_9LAMI</name>
<evidence type="ECO:0000256" key="1">
    <source>
        <dbReference type="SAM" id="MobiDB-lite"/>
    </source>
</evidence>
<protein>
    <submittedName>
        <fullName evidence="2">Uncharacterized protein</fullName>
    </submittedName>
</protein>
<evidence type="ECO:0000313" key="3">
    <source>
        <dbReference type="Proteomes" id="UP000826271"/>
    </source>
</evidence>
<accession>A0AAV6W7B1</accession>
<feature type="compositionally biased region" description="Polar residues" evidence="1">
    <location>
        <begin position="33"/>
        <end position="52"/>
    </location>
</feature>
<keyword evidence="3" id="KW-1185">Reference proteome</keyword>
<proteinExistence type="predicted"/>
<dbReference type="EMBL" id="WHWC01000205">
    <property type="protein sequence ID" value="KAG8362903.1"/>
    <property type="molecule type" value="Genomic_DNA"/>
</dbReference>
<feature type="region of interest" description="Disordered" evidence="1">
    <location>
        <begin position="1"/>
        <end position="72"/>
    </location>
</feature>
<feature type="compositionally biased region" description="Polar residues" evidence="1">
    <location>
        <begin position="132"/>
        <end position="144"/>
    </location>
</feature>
<reference evidence="2" key="1">
    <citation type="submission" date="2019-10" db="EMBL/GenBank/DDBJ databases">
        <authorList>
            <person name="Zhang R."/>
            <person name="Pan Y."/>
            <person name="Wang J."/>
            <person name="Ma R."/>
            <person name="Yu S."/>
        </authorList>
    </citation>
    <scope>NUCLEOTIDE SEQUENCE</scope>
    <source>
        <strain evidence="2">LA-IB0</strain>
        <tissue evidence="2">Leaf</tissue>
    </source>
</reference>
<comment type="caution">
    <text evidence="2">The sequence shown here is derived from an EMBL/GenBank/DDBJ whole genome shotgun (WGS) entry which is preliminary data.</text>
</comment>
<feature type="region of interest" description="Disordered" evidence="1">
    <location>
        <begin position="92"/>
        <end position="168"/>
    </location>
</feature>
<feature type="compositionally biased region" description="Polar residues" evidence="1">
    <location>
        <begin position="96"/>
        <end position="113"/>
    </location>
</feature>